<feature type="coiled-coil region" evidence="1">
    <location>
        <begin position="137"/>
        <end position="220"/>
    </location>
</feature>
<name>A0A6P4I5M2_DROKI</name>
<dbReference type="OrthoDB" id="7862063at2759"/>
<evidence type="ECO:0000313" key="4">
    <source>
        <dbReference type="RefSeq" id="XP_017019144.3"/>
    </source>
</evidence>
<feature type="region of interest" description="Disordered" evidence="2">
    <location>
        <begin position="335"/>
        <end position="355"/>
    </location>
</feature>
<organism evidence="3 4">
    <name type="scientific">Drosophila kikkawai</name>
    <name type="common">Fruit fly</name>
    <dbReference type="NCBI Taxonomy" id="30033"/>
    <lineage>
        <taxon>Eukaryota</taxon>
        <taxon>Metazoa</taxon>
        <taxon>Ecdysozoa</taxon>
        <taxon>Arthropoda</taxon>
        <taxon>Hexapoda</taxon>
        <taxon>Insecta</taxon>
        <taxon>Pterygota</taxon>
        <taxon>Neoptera</taxon>
        <taxon>Endopterygota</taxon>
        <taxon>Diptera</taxon>
        <taxon>Brachycera</taxon>
        <taxon>Muscomorpha</taxon>
        <taxon>Ephydroidea</taxon>
        <taxon>Drosophilidae</taxon>
        <taxon>Drosophila</taxon>
        <taxon>Sophophora</taxon>
    </lineage>
</organism>
<evidence type="ECO:0000313" key="3">
    <source>
        <dbReference type="Proteomes" id="UP001652661"/>
    </source>
</evidence>
<accession>A0A6P4I5M2</accession>
<dbReference type="AlphaFoldDB" id="A0A6P4I5M2"/>
<evidence type="ECO:0000256" key="2">
    <source>
        <dbReference type="SAM" id="MobiDB-lite"/>
    </source>
</evidence>
<gene>
    <name evidence="4" type="primary">Nuf2</name>
</gene>
<keyword evidence="1" id="KW-0175">Coiled coil</keyword>
<protein>
    <submittedName>
        <fullName evidence="4">Coiled-coil domain-containing protein 30</fullName>
    </submittedName>
</protein>
<sequence>MALDSDINLILSQSTRLIPDLIISHSDLVKPTVGCLTKIFVHYLRCFGFRVEPPFKLGSETIDQSRETRVFLIHLCRQIESIVKLSFPNKTYLYMDLIKPATRKTLSTLDYLFNFLAYYNLFKKDVLGPVEQGIKARDTLLAEIKVKQRELEQHKKTVATITADMEACKLEINKLKAELHETKTKLARQKKSTSEQENGLEHYEQQENELNKRIKHWEQLVVEENQVLELKKQIQSTILHVESCKKELASTEQIIDSQRSLIEDSQQIVVALEKATPLLTLSQLEDYKKNTKQLEVLRKQLPALEARNQKALKEAEAGKKLLLDEKQQIQQLREKHKTESKEAQEHIEQRETDIEGRGKAVTELQNENEALAEQIEKQEELRGILCENLEIILGENSKWH</sequence>
<dbReference type="RefSeq" id="XP_017019144.3">
    <property type="nucleotide sequence ID" value="XM_017163655.3"/>
</dbReference>
<proteinExistence type="predicted"/>
<reference evidence="3" key="1">
    <citation type="submission" date="2025-05" db="UniProtKB">
        <authorList>
            <consortium name="RefSeq"/>
        </authorList>
    </citation>
    <scope>NUCLEOTIDE SEQUENCE [LARGE SCALE GENOMIC DNA]</scope>
    <source>
        <strain evidence="3">14028-0561.14</strain>
    </source>
</reference>
<keyword evidence="3" id="KW-1185">Reference proteome</keyword>
<dbReference type="GeneID" id="108072488"/>
<evidence type="ECO:0000256" key="1">
    <source>
        <dbReference type="SAM" id="Coils"/>
    </source>
</evidence>
<dbReference type="Proteomes" id="UP001652661">
    <property type="component" value="Chromosome 2L"/>
</dbReference>
<reference evidence="4" key="2">
    <citation type="submission" date="2025-08" db="UniProtKB">
        <authorList>
            <consortium name="RefSeq"/>
        </authorList>
    </citation>
    <scope>IDENTIFICATION</scope>
    <source>
        <strain evidence="4">14028-0561.14</strain>
        <tissue evidence="4">Whole fly</tissue>
    </source>
</reference>